<proteinExistence type="predicted"/>
<name>A0A6A4H0M6_9AGAR</name>
<dbReference type="EMBL" id="ML769641">
    <property type="protein sequence ID" value="KAE9390914.1"/>
    <property type="molecule type" value="Genomic_DNA"/>
</dbReference>
<dbReference type="Proteomes" id="UP000799118">
    <property type="component" value="Unassembled WGS sequence"/>
</dbReference>
<protein>
    <submittedName>
        <fullName evidence="1">Uncharacterized protein</fullName>
    </submittedName>
</protein>
<dbReference type="AlphaFoldDB" id="A0A6A4H0M6"/>
<gene>
    <name evidence="1" type="ORF">BT96DRAFT_1001814</name>
</gene>
<organism evidence="1 2">
    <name type="scientific">Gymnopus androsaceus JB14</name>
    <dbReference type="NCBI Taxonomy" id="1447944"/>
    <lineage>
        <taxon>Eukaryota</taxon>
        <taxon>Fungi</taxon>
        <taxon>Dikarya</taxon>
        <taxon>Basidiomycota</taxon>
        <taxon>Agaricomycotina</taxon>
        <taxon>Agaricomycetes</taxon>
        <taxon>Agaricomycetidae</taxon>
        <taxon>Agaricales</taxon>
        <taxon>Marasmiineae</taxon>
        <taxon>Omphalotaceae</taxon>
        <taxon>Gymnopus</taxon>
    </lineage>
</organism>
<evidence type="ECO:0000313" key="2">
    <source>
        <dbReference type="Proteomes" id="UP000799118"/>
    </source>
</evidence>
<sequence>MLEKSNRIADSFFCTTNAKNTPVTSTHPPVSLQRLPSRAAAGLSSVIHASTHPSLSSNTLSHQSQFSNTMRFAAIATVVALFATFVAGSNIQARCYPDTCVCNEDGCSAGPACCATNHSASSKCRKDHVLTSTTSYKGSPDGRAYGIEKPRERLRCDRESDKIHIRKTIPFLKISTHNPVSLPVLSVAPEVDSATRTITAINPPVSPQSEFNVATQTILSGEDEKEFHTNRPRWNVLCRYSQSKLGGYSSVLRFQNRGDCSTALTDT</sequence>
<evidence type="ECO:0000313" key="1">
    <source>
        <dbReference type="EMBL" id="KAE9390914.1"/>
    </source>
</evidence>
<accession>A0A6A4H0M6</accession>
<reference evidence="1" key="1">
    <citation type="journal article" date="2019" name="Environ. Microbiol.">
        <title>Fungal ecological strategies reflected in gene transcription - a case study of two litter decomposers.</title>
        <authorList>
            <person name="Barbi F."/>
            <person name="Kohler A."/>
            <person name="Barry K."/>
            <person name="Baskaran P."/>
            <person name="Daum C."/>
            <person name="Fauchery L."/>
            <person name="Ihrmark K."/>
            <person name="Kuo A."/>
            <person name="LaButti K."/>
            <person name="Lipzen A."/>
            <person name="Morin E."/>
            <person name="Grigoriev I.V."/>
            <person name="Henrissat B."/>
            <person name="Lindahl B."/>
            <person name="Martin F."/>
        </authorList>
    </citation>
    <scope>NUCLEOTIDE SEQUENCE</scope>
    <source>
        <strain evidence="1">JB14</strain>
    </source>
</reference>
<keyword evidence="2" id="KW-1185">Reference proteome</keyword>